<feature type="region of interest" description="Disordered" evidence="15">
    <location>
        <begin position="1048"/>
        <end position="1072"/>
    </location>
</feature>
<dbReference type="PANTHER" id="PTHR10050">
    <property type="entry name" value="DOLICHYL-PHOSPHATE-MANNOSE--PROTEIN MANNOSYLTRANSFERASE"/>
    <property type="match status" value="1"/>
</dbReference>
<dbReference type="InterPro" id="IPR036300">
    <property type="entry name" value="MIR_dom_sf"/>
</dbReference>
<evidence type="ECO:0000256" key="10">
    <source>
        <dbReference type="ARBA" id="ARBA00022989"/>
    </source>
</evidence>
<dbReference type="GO" id="GO:0004169">
    <property type="term" value="F:dolichyl-phosphate-mannose-protein mannosyltransferase activity"/>
    <property type="evidence" value="ECO:0007669"/>
    <property type="project" value="UniProtKB-EC"/>
</dbReference>
<evidence type="ECO:0000256" key="1">
    <source>
        <dbReference type="ARBA" id="ARBA00004477"/>
    </source>
</evidence>
<evidence type="ECO:0000256" key="15">
    <source>
        <dbReference type="SAM" id="MobiDB-lite"/>
    </source>
</evidence>
<evidence type="ECO:0000256" key="4">
    <source>
        <dbReference type="ARBA" id="ARBA00012839"/>
    </source>
</evidence>
<dbReference type="Pfam" id="PF02366">
    <property type="entry name" value="PMT"/>
    <property type="match status" value="1"/>
</dbReference>
<evidence type="ECO:0000256" key="12">
    <source>
        <dbReference type="ARBA" id="ARBA00023180"/>
    </source>
</evidence>
<evidence type="ECO:0000259" key="17">
    <source>
        <dbReference type="PROSITE" id="PS50919"/>
    </source>
</evidence>
<dbReference type="SMART" id="SM00472">
    <property type="entry name" value="MIR"/>
    <property type="match status" value="3"/>
</dbReference>
<feature type="domain" description="MIR" evidence="17">
    <location>
        <begin position="565"/>
        <end position="619"/>
    </location>
</feature>
<organism evidence="18 19">
    <name type="scientific">Coemansia asiatica</name>
    <dbReference type="NCBI Taxonomy" id="1052880"/>
    <lineage>
        <taxon>Eukaryota</taxon>
        <taxon>Fungi</taxon>
        <taxon>Fungi incertae sedis</taxon>
        <taxon>Zoopagomycota</taxon>
        <taxon>Kickxellomycotina</taxon>
        <taxon>Kickxellomycetes</taxon>
        <taxon>Kickxellales</taxon>
        <taxon>Kickxellaceae</taxon>
        <taxon>Coemansia</taxon>
    </lineage>
</organism>
<dbReference type="InterPro" id="IPR003342">
    <property type="entry name" value="ArnT-like_N"/>
</dbReference>
<feature type="transmembrane region" description="Helical" evidence="16">
    <location>
        <begin position="425"/>
        <end position="446"/>
    </location>
</feature>
<keyword evidence="6" id="KW-0808">Transferase</keyword>
<feature type="domain" description="MIR" evidence="17">
    <location>
        <begin position="635"/>
        <end position="694"/>
    </location>
</feature>
<dbReference type="PANTHER" id="PTHR10050:SF50">
    <property type="entry name" value="DOLICHYL-PHOSPHATE-MANNOSE--PROTEIN MANNOSYLTRANSFERASE 1-RELATED"/>
    <property type="match status" value="1"/>
</dbReference>
<keyword evidence="11 16" id="KW-0472">Membrane</keyword>
<dbReference type="InterPro" id="IPR032421">
    <property type="entry name" value="PMT_4TMC"/>
</dbReference>
<feature type="domain" description="MIR" evidence="17">
    <location>
        <begin position="705"/>
        <end position="760"/>
    </location>
</feature>
<feature type="transmembrane region" description="Helical" evidence="16">
    <location>
        <begin position="899"/>
        <end position="921"/>
    </location>
</feature>
<dbReference type="Proteomes" id="UP001145021">
    <property type="component" value="Unassembled WGS sequence"/>
</dbReference>
<dbReference type="CDD" id="cd23283">
    <property type="entry name" value="beta-trefoil_MIR_PMT1-like"/>
    <property type="match status" value="1"/>
</dbReference>
<evidence type="ECO:0000256" key="16">
    <source>
        <dbReference type="SAM" id="Phobius"/>
    </source>
</evidence>
<evidence type="ECO:0000256" key="6">
    <source>
        <dbReference type="ARBA" id="ARBA00022679"/>
    </source>
</evidence>
<feature type="transmembrane region" description="Helical" evidence="16">
    <location>
        <begin position="876"/>
        <end position="893"/>
    </location>
</feature>
<comment type="subcellular location">
    <subcellularLocation>
        <location evidence="1">Endoplasmic reticulum membrane</location>
        <topology evidence="1">Multi-pass membrane protein</topology>
    </subcellularLocation>
</comment>
<dbReference type="InterPro" id="IPR027005">
    <property type="entry name" value="PMT-like"/>
</dbReference>
<reference evidence="18" key="1">
    <citation type="submission" date="2022-07" db="EMBL/GenBank/DDBJ databases">
        <title>Phylogenomic reconstructions and comparative analyses of Kickxellomycotina fungi.</title>
        <authorList>
            <person name="Reynolds N.K."/>
            <person name="Stajich J.E."/>
            <person name="Barry K."/>
            <person name="Grigoriev I.V."/>
            <person name="Crous P."/>
            <person name="Smith M.E."/>
        </authorList>
    </citation>
    <scope>NUCLEOTIDE SEQUENCE</scope>
    <source>
        <strain evidence="18">NBRC 105413</strain>
    </source>
</reference>
<feature type="transmembrane region" description="Helical" evidence="16">
    <location>
        <begin position="928"/>
        <end position="945"/>
    </location>
</feature>
<feature type="region of interest" description="Disordered" evidence="15">
    <location>
        <begin position="213"/>
        <end position="245"/>
    </location>
</feature>
<sequence>MPTTPLPAAIRKRTDIFAKNVKHRGNVKKSLDPKKQQSIEAERLRKKGLGSGLPSLSSGSRKIILIFLALTVGSVLYQICLPFIGGRSSNNGASPREAKQSSSALTREQQARAAEAVLQELNKKATEKYFSMAKNYKPPVQPMVDQDNADVDDFVDFEEAARKYVLDNHGSEDDMPFDAANDAQGPVDMAHLESMRYRKQPGTTAIYEDATVISGMSPGSGGTTPVTGDSGDPYDAREPMSESSGAGYNYEKKDLDYIHPSSSHAAESMPGQYSSSERFTRLRISKSQWMMLGLIVLVAAYVRLWRLSNPANVVFDEVHFGKFAGKYLNGTYFFDVHPPLAKMMFAAAGKLAGYDGKFDFKSIGLDYVAAGVPYVGMRMLPAMMGLAMVPITYVTLAALGHASDSCAVGALLVAFENALLTQSRLILLDSALVFFTGVTVMFWALFFTEARQPFGRRWWAYLLLTGINMGNALSCKWVGLFLIATIGVWTVRDLWDKLGDQSISAGQYTRHFVARAFALIAVPVIVYLFWFQVHFSVLHKSGDGNAFMSPEFQNTLDGVNLGHTPRDIYYGSRLRIRHDATNAGYLHSHLSNYETGSKQQQVTLYGFRDDNNFWVITRTEAAEAKYQNSTEAGKLQPVRHGDIVRLMHWKTFRRLHSHDERPPVTTNDYQNEVTGYGWEGFKGDSNDHWRVQIMEGDASVPGSRDQLMAIYSKFRLVHVGRRCALFSNRRKLPKWAHEQVEVTCMQSAKVPKTLWRIESNIHADIPAGAPLAEYRRPGLVAKVLEATAVMWRVNNGLTKSHPYESRPHTWPWLRRGMAFWGSDNRSIYLLGTAPVWWLSLVSVVLFVVLQVVLFLRSCRGFNDRLMGARERYADSVGFLVVGWVLHWVPFFLMGRQLFLHHYLPALWLAILAFSATLDLLTRRMRRRVRHITMGILLLVVIRTYFQYSHLAYGTPWTRQGCRRSKLLGSWDYDCNRYIDIEAAPTILKAPVPTETSHIDPPAAQNFDPLEHENKLNEPAPRIDHDKLNSDADKAHEAMVKAATTAAKENGAHAAAVSAAPAGPNAQNHHEDEEPVIGDDAHHEFLTQKPVSSLF</sequence>
<evidence type="ECO:0000256" key="11">
    <source>
        <dbReference type="ARBA" id="ARBA00023136"/>
    </source>
</evidence>
<dbReference type="PROSITE" id="PS50919">
    <property type="entry name" value="MIR"/>
    <property type="match status" value="3"/>
</dbReference>
<dbReference type="EMBL" id="JANBOH010000340">
    <property type="protein sequence ID" value="KAJ1642777.1"/>
    <property type="molecule type" value="Genomic_DNA"/>
</dbReference>
<dbReference type="GO" id="GO:0005789">
    <property type="term" value="C:endoplasmic reticulum membrane"/>
    <property type="evidence" value="ECO:0007669"/>
    <property type="project" value="UniProtKB-SubCell"/>
</dbReference>
<feature type="compositionally biased region" description="Low complexity" evidence="15">
    <location>
        <begin position="1051"/>
        <end position="1065"/>
    </location>
</feature>
<evidence type="ECO:0000256" key="9">
    <source>
        <dbReference type="ARBA" id="ARBA00022824"/>
    </source>
</evidence>
<gene>
    <name evidence="18" type="ORF">LPJ64_005404</name>
</gene>
<dbReference type="Pfam" id="PF02815">
    <property type="entry name" value="MIR"/>
    <property type="match status" value="1"/>
</dbReference>
<dbReference type="Pfam" id="PF16192">
    <property type="entry name" value="PMT_4TMC"/>
    <property type="match status" value="1"/>
</dbReference>
<keyword evidence="19" id="KW-1185">Reference proteome</keyword>
<comment type="pathway">
    <text evidence="2">Protein modification; protein glycosylation.</text>
</comment>
<keyword evidence="8" id="KW-0677">Repeat</keyword>
<evidence type="ECO:0000256" key="13">
    <source>
        <dbReference type="ARBA" id="ARBA00045085"/>
    </source>
</evidence>
<evidence type="ECO:0000256" key="14">
    <source>
        <dbReference type="ARBA" id="ARBA00045102"/>
    </source>
</evidence>
<keyword evidence="9" id="KW-0256">Endoplasmic reticulum</keyword>
<keyword evidence="5" id="KW-0328">Glycosyltransferase</keyword>
<accession>A0A9W7XGJ2</accession>
<evidence type="ECO:0000256" key="3">
    <source>
        <dbReference type="ARBA" id="ARBA00007222"/>
    </source>
</evidence>
<dbReference type="Gene3D" id="2.80.10.50">
    <property type="match status" value="1"/>
</dbReference>
<feature type="transmembrane region" description="Helical" evidence="16">
    <location>
        <begin position="387"/>
        <end position="413"/>
    </location>
</feature>
<feature type="transmembrane region" description="Helical" evidence="16">
    <location>
        <begin position="458"/>
        <end position="491"/>
    </location>
</feature>
<comment type="similarity">
    <text evidence="3">Belongs to the glycosyltransferase 39 family.</text>
</comment>
<feature type="transmembrane region" description="Helical" evidence="16">
    <location>
        <begin position="512"/>
        <end position="531"/>
    </location>
</feature>
<keyword evidence="12" id="KW-0325">Glycoprotein</keyword>
<keyword evidence="7 16" id="KW-0812">Transmembrane</keyword>
<feature type="transmembrane region" description="Helical" evidence="16">
    <location>
        <begin position="835"/>
        <end position="855"/>
    </location>
</feature>
<protein>
    <recommendedName>
        <fullName evidence="4">dolichyl-phosphate-mannose--protein mannosyltransferase</fullName>
        <ecNumber evidence="4">2.4.1.109</ecNumber>
    </recommendedName>
</protein>
<proteinExistence type="inferred from homology"/>
<feature type="compositionally biased region" description="Basic and acidic residues" evidence="15">
    <location>
        <begin position="1008"/>
        <end position="1027"/>
    </location>
</feature>
<comment type="caution">
    <text evidence="18">The sequence shown here is derived from an EMBL/GenBank/DDBJ whole genome shotgun (WGS) entry which is preliminary data.</text>
</comment>
<name>A0A9W7XGJ2_9FUNG</name>
<evidence type="ECO:0000313" key="19">
    <source>
        <dbReference type="Proteomes" id="UP001145021"/>
    </source>
</evidence>
<evidence type="ECO:0000313" key="18">
    <source>
        <dbReference type="EMBL" id="KAJ1642777.1"/>
    </source>
</evidence>
<dbReference type="AlphaFoldDB" id="A0A9W7XGJ2"/>
<evidence type="ECO:0000256" key="2">
    <source>
        <dbReference type="ARBA" id="ARBA00004922"/>
    </source>
</evidence>
<dbReference type="EC" id="2.4.1.109" evidence="4"/>
<dbReference type="InterPro" id="IPR016093">
    <property type="entry name" value="MIR_motif"/>
</dbReference>
<comment type="catalytic activity">
    <reaction evidence="13">
        <text>a di-trans,poly-cis-dolichyl beta-D-mannosyl phosphate + L-threonyl-[protein] = 3-O-(alpha-D-mannosyl)-L-threonyl-[protein] + a di-trans,poly-cis-dolichyl phosphate + H(+)</text>
        <dbReference type="Rhea" id="RHEA:53396"/>
        <dbReference type="Rhea" id="RHEA-COMP:11060"/>
        <dbReference type="Rhea" id="RHEA-COMP:13547"/>
        <dbReference type="Rhea" id="RHEA-COMP:19498"/>
        <dbReference type="Rhea" id="RHEA-COMP:19501"/>
        <dbReference type="ChEBI" id="CHEBI:15378"/>
        <dbReference type="ChEBI" id="CHEBI:30013"/>
        <dbReference type="ChEBI" id="CHEBI:57683"/>
        <dbReference type="ChEBI" id="CHEBI:58211"/>
        <dbReference type="ChEBI" id="CHEBI:137323"/>
        <dbReference type="EC" id="2.4.1.109"/>
    </reaction>
</comment>
<comment type="catalytic activity">
    <reaction evidence="14">
        <text>a di-trans,poly-cis-dolichyl beta-D-mannosyl phosphate + L-seryl-[protein] = 3-O-(alpha-D-mannosyl)-L-seryl-[protein] + a di-trans,poly-cis-dolichyl phosphate + H(+)</text>
        <dbReference type="Rhea" id="RHEA:17377"/>
        <dbReference type="Rhea" id="RHEA-COMP:9863"/>
        <dbReference type="Rhea" id="RHEA-COMP:13546"/>
        <dbReference type="Rhea" id="RHEA-COMP:19498"/>
        <dbReference type="Rhea" id="RHEA-COMP:19501"/>
        <dbReference type="ChEBI" id="CHEBI:15378"/>
        <dbReference type="ChEBI" id="CHEBI:29999"/>
        <dbReference type="ChEBI" id="CHEBI:57683"/>
        <dbReference type="ChEBI" id="CHEBI:58211"/>
        <dbReference type="ChEBI" id="CHEBI:137321"/>
        <dbReference type="EC" id="2.4.1.109"/>
    </reaction>
</comment>
<feature type="region of interest" description="Disordered" evidence="15">
    <location>
        <begin position="999"/>
        <end position="1027"/>
    </location>
</feature>
<evidence type="ECO:0000256" key="7">
    <source>
        <dbReference type="ARBA" id="ARBA00022692"/>
    </source>
</evidence>
<keyword evidence="10 16" id="KW-1133">Transmembrane helix</keyword>
<feature type="transmembrane region" description="Helical" evidence="16">
    <location>
        <begin position="288"/>
        <end position="305"/>
    </location>
</feature>
<feature type="compositionally biased region" description="Low complexity" evidence="15">
    <location>
        <begin position="223"/>
        <end position="233"/>
    </location>
</feature>
<feature type="region of interest" description="Disordered" evidence="15">
    <location>
        <begin position="90"/>
        <end position="111"/>
    </location>
</feature>
<feature type="transmembrane region" description="Helical" evidence="16">
    <location>
        <begin position="63"/>
        <end position="84"/>
    </location>
</feature>
<evidence type="ECO:0000256" key="8">
    <source>
        <dbReference type="ARBA" id="ARBA00022737"/>
    </source>
</evidence>
<dbReference type="SUPFAM" id="SSF82109">
    <property type="entry name" value="MIR domain"/>
    <property type="match status" value="1"/>
</dbReference>
<evidence type="ECO:0000256" key="5">
    <source>
        <dbReference type="ARBA" id="ARBA00022676"/>
    </source>
</evidence>